<feature type="compositionally biased region" description="Polar residues" evidence="2">
    <location>
        <begin position="350"/>
        <end position="359"/>
    </location>
</feature>
<feature type="region of interest" description="Disordered" evidence="2">
    <location>
        <begin position="777"/>
        <end position="806"/>
    </location>
</feature>
<feature type="region of interest" description="Disordered" evidence="2">
    <location>
        <begin position="1502"/>
        <end position="1564"/>
    </location>
</feature>
<dbReference type="VEuPathDB" id="ToxoDB:EPH_0034690"/>
<feature type="region of interest" description="Disordered" evidence="2">
    <location>
        <begin position="605"/>
        <end position="650"/>
    </location>
</feature>
<evidence type="ECO:0000256" key="1">
    <source>
        <dbReference type="SAM" id="Coils"/>
    </source>
</evidence>
<evidence type="ECO:0000313" key="4">
    <source>
        <dbReference type="Proteomes" id="UP000018201"/>
    </source>
</evidence>
<feature type="compositionally biased region" description="Low complexity" evidence="2">
    <location>
        <begin position="476"/>
        <end position="491"/>
    </location>
</feature>
<dbReference type="Proteomes" id="UP000018201">
    <property type="component" value="Unassembled WGS sequence"/>
</dbReference>
<feature type="region of interest" description="Disordered" evidence="2">
    <location>
        <begin position="1719"/>
        <end position="1785"/>
    </location>
</feature>
<reference evidence="3" key="1">
    <citation type="submission" date="2013-10" db="EMBL/GenBank/DDBJ databases">
        <title>Genomic analysis of the causative agents of coccidiosis in chickens.</title>
        <authorList>
            <person name="Reid A.J."/>
            <person name="Blake D."/>
            <person name="Billington K."/>
            <person name="Browne H."/>
            <person name="Dunn M."/>
            <person name="Hung S."/>
            <person name="Kawahara F."/>
            <person name="Miranda-Saavedra D."/>
            <person name="Mourier T."/>
            <person name="Nagra H."/>
            <person name="Otto T.D."/>
            <person name="Rawlings N."/>
            <person name="Sanchez A."/>
            <person name="Sanders M."/>
            <person name="Subramaniam C."/>
            <person name="Tay Y."/>
            <person name="Dear P."/>
            <person name="Doerig C."/>
            <person name="Gruber A."/>
            <person name="Parkinson J."/>
            <person name="Shirley M."/>
            <person name="Wan K.L."/>
            <person name="Berriman M."/>
            <person name="Tomley F."/>
            <person name="Pain A."/>
        </authorList>
    </citation>
    <scope>NUCLEOTIDE SEQUENCE [LARGE SCALE GENOMIC DNA]</scope>
    <source>
        <strain evidence="3">Houghton</strain>
    </source>
</reference>
<feature type="compositionally biased region" description="Polar residues" evidence="2">
    <location>
        <begin position="1775"/>
        <end position="1785"/>
    </location>
</feature>
<feature type="region of interest" description="Disordered" evidence="2">
    <location>
        <begin position="343"/>
        <end position="413"/>
    </location>
</feature>
<evidence type="ECO:0000313" key="3">
    <source>
        <dbReference type="EMBL" id="CDI80356.1"/>
    </source>
</evidence>
<feature type="region of interest" description="Disordered" evidence="2">
    <location>
        <begin position="913"/>
        <end position="945"/>
    </location>
</feature>
<feature type="compositionally biased region" description="Polar residues" evidence="2">
    <location>
        <begin position="549"/>
        <end position="559"/>
    </location>
</feature>
<feature type="compositionally biased region" description="Polar residues" evidence="2">
    <location>
        <begin position="80"/>
        <end position="97"/>
    </location>
</feature>
<feature type="region of interest" description="Disordered" evidence="2">
    <location>
        <begin position="1581"/>
        <end position="1612"/>
    </location>
</feature>
<feature type="compositionally biased region" description="Low complexity" evidence="2">
    <location>
        <begin position="455"/>
        <end position="468"/>
    </location>
</feature>
<feature type="region of interest" description="Disordered" evidence="2">
    <location>
        <begin position="539"/>
        <end position="562"/>
    </location>
</feature>
<feature type="coiled-coil region" evidence="1">
    <location>
        <begin position="1789"/>
        <end position="1816"/>
    </location>
</feature>
<reference evidence="3" key="2">
    <citation type="submission" date="2013-10" db="EMBL/GenBank/DDBJ databases">
        <authorList>
            <person name="Aslett M."/>
        </authorList>
    </citation>
    <scope>NUCLEOTIDE SEQUENCE [LARGE SCALE GENOMIC DNA]</scope>
    <source>
        <strain evidence="3">Houghton</strain>
    </source>
</reference>
<dbReference type="OrthoDB" id="347792at2759"/>
<feature type="region of interest" description="Disordered" evidence="2">
    <location>
        <begin position="719"/>
        <end position="741"/>
    </location>
</feature>
<organism evidence="3 4">
    <name type="scientific">Eimeria praecox</name>
    <dbReference type="NCBI Taxonomy" id="51316"/>
    <lineage>
        <taxon>Eukaryota</taxon>
        <taxon>Sar</taxon>
        <taxon>Alveolata</taxon>
        <taxon>Apicomplexa</taxon>
        <taxon>Conoidasida</taxon>
        <taxon>Coccidia</taxon>
        <taxon>Eucoccidiorida</taxon>
        <taxon>Eimeriorina</taxon>
        <taxon>Eimeriidae</taxon>
        <taxon>Eimeria</taxon>
    </lineage>
</organism>
<dbReference type="EMBL" id="HG691828">
    <property type="protein sequence ID" value="CDI80356.1"/>
    <property type="molecule type" value="Genomic_DNA"/>
</dbReference>
<name>U6GJE2_9EIME</name>
<feature type="region of interest" description="Disordered" evidence="2">
    <location>
        <begin position="455"/>
        <end position="491"/>
    </location>
</feature>
<feature type="compositionally biased region" description="Polar residues" evidence="2">
    <location>
        <begin position="211"/>
        <end position="239"/>
    </location>
</feature>
<sequence>MVRALVTVSRIRRKRLERGQEIRSCSSPESVEACGASLYGFSREASDGDESFQDVPDAAEGEVEGPKSEVWRESKGRGSSGDNQEQQTGLGSSTTSVERAGASLWSSLCVAMKSAEETDGSCQVLSHGLAGVAEEKKLGVSLGSEGRIACVNAEGRQMRQRASTVEGASSRECVGFAKEAAETSESFQDVSDMIERGVEEPKLGLSPGRDVTSSSGGTQEIQAGTGDSVSGRNCVQQVDLQEAPSGPLGHTGKIPDNNNGDPSLGVSLTRREMQQSREEDLTRYYGTSVMPLIDGDMGIAADGCKCAIGGSGEVCHTKRERHEGTSHPPDFLSSSIRCFPEAQGLGSRNGGTRISSVPQCTEHRRRATCQQQQLQQVRSPDESENSGLQNPPKAPFGRPLRKSESGDATATTNCLRNSEMFSLSYGDIPSSSRPLNGDVGSHCVGTVTKQYCISSRGSSKESSSGNNRVYEDSESGSESLSSSSDSSTSRSSCSSCCSSESSCHSSESAHSDSKDSNAYETWSSCKEFSSRAFGLVGDTEPPLGVTEGQMPSPSVSTISRDLAPDSNECAKKNKPFYGLTRSSSQASIYCTNYGEGPALLPPQAERVESKEAPTREEVHAGMRDSTSALPLSSSQATRASQQPPNARRWPPPAFGLAAALSSLAHLVFTSRETRTSATHRQDTAPFAQNREAMDDGLAAATPEQRSQGEHASLDAHCKAQGSCGGLHEQRKSESGQQAPRELDERLSTADRMSGFNAEAGVHAQSLKSRIRGTLRYRGPQPALRGNSLPGTAAEEECGATQESTEGHQRVIGEVKKRPFRSSGNSFRKGFQLSKRQLALRLLHVSRNAVPALRCHNGSLLPCQALRLSRNRSAGCEKVEAVYLAPPLPRRCCTFGGAFLPTYLKVGRSQNRESLTSDSSEGLVEDVANSKGSTEGDSFESSVSAAGKASPRSLGMQCVSQFKGLQFYKGPAAAKKAISTEESRNSQPSLGCGIHVVPDEAASLYLTTDSPGPRSFSDTPVNIQLGRMRQARWDSCEELHREYDDDAVHLMNEFPPLGRREKLDFQRAYPGACHSAQPSTSSEPMLYYSKSIGWGGSKPLDMTTTNLILENAVEFALHKHPQGPGHRIRLERLRNEKLKMLLGGGGDNKPSEAHRPGTPASSNIDSLEAHPTPVAYKGPLTKRLALAQPTLGCRMPSHVFCGNFLSAASLWTLQLRRPAAGEEGERLLHSGSSSEGFRKEDSGLDASLGKGCSPQEEAFWSESSGKTLRAPLVQAARRFLPSTFNPLLQELLDFPLFELGPAPASRRSTVVEPSGCLTARTSQIQERKGGRELQSSTMPKPRRPWACGEPVSVAQEEPRPAVRTYIHRPGCRCSLCLAGWGVPGQSGGAPVERHGDTYSSLDVPSPRLQAGLPVVSSSPGGYSAASPMRIISSPLGPYPGYGAGSGNAIRVESPTRMRYGVGESIAAPISYIEHQGNKASTSTLQSVYPVEGLQTPQVQTVSCNDWQPGQQPQIPERMSAHPTAGYPLTAEEKQHQERHSHGRPACVSSAPLHTPQNDPLHHKNPISTVSSRAVSYDELEKLRAQQEQQQKEAEELRRRQEELEKEQNKQREELELERQQLKEQRERLEEQRHAFEQEKQEMLNAQLLAASKGRSRGLESSSGVGKGSAERLPVNNTGETFDLPRGTAARTPHGSPIRHTNSTSNIVRSITGSAFGELQTDRRHGGTVGDADATEEKEVSNTVGGRQQALQPTASCARFFSRTASVDTNDEKEPTLSPQDDLQTDPSMALSTALDKLSKIRMKLDTLQQQLEVQSQEVASYYSALKAADQVHSSLQQTAADCRVCYGRRHTQMQEVEKRLSVLTAQDLHPCSVDELEELAQELEGTQYKLTVVQAQRAGGAAEESRKKPKQLLPYSSSCLPDPKSSFAIPEEPVARIGPDECVAVQESAVQEIKALGDDLEHIKTVHCEYKRAYKRLQGIMTQQINSYDVDLQRLIAIEKNLEEKLRRLLFLNGDANYAELSDAQMQEYFRIVNLSIRKVYREIALRESGDRKRNEPRTSGGWLE</sequence>
<feature type="compositionally biased region" description="Polar residues" evidence="2">
    <location>
        <begin position="624"/>
        <end position="644"/>
    </location>
</feature>
<evidence type="ECO:0000256" key="2">
    <source>
        <dbReference type="SAM" id="MobiDB-lite"/>
    </source>
</evidence>
<accession>U6GJE2</accession>
<feature type="compositionally biased region" description="Acidic residues" evidence="2">
    <location>
        <begin position="47"/>
        <end position="63"/>
    </location>
</feature>
<feature type="compositionally biased region" description="Basic and acidic residues" evidence="2">
    <location>
        <begin position="1529"/>
        <end position="1538"/>
    </location>
</feature>
<feature type="compositionally biased region" description="Polar residues" evidence="2">
    <location>
        <begin position="929"/>
        <end position="943"/>
    </location>
</feature>
<proteinExistence type="predicted"/>
<keyword evidence="4" id="KW-1185">Reference proteome</keyword>
<feature type="compositionally biased region" description="Basic and acidic residues" evidence="2">
    <location>
        <begin position="64"/>
        <end position="76"/>
    </location>
</feature>
<feature type="region of interest" description="Disordered" evidence="2">
    <location>
        <begin position="1324"/>
        <end position="1350"/>
    </location>
</feature>
<keyword evidence="1" id="KW-0175">Coiled coil</keyword>
<feature type="region of interest" description="Disordered" evidence="2">
    <location>
        <begin position="199"/>
        <end position="266"/>
    </location>
</feature>
<protein>
    <submittedName>
        <fullName evidence="3">Uncharacterized protein</fullName>
    </submittedName>
</protein>
<gene>
    <name evidence="3" type="ORF">EPH_0034690</name>
</gene>
<feature type="region of interest" description="Disordered" evidence="2">
    <location>
        <begin position="1141"/>
        <end position="1173"/>
    </location>
</feature>
<feature type="region of interest" description="Disordered" evidence="2">
    <location>
        <begin position="45"/>
        <end position="97"/>
    </location>
</feature>
<feature type="compositionally biased region" description="Polar residues" evidence="2">
    <location>
        <begin position="1502"/>
        <end position="1512"/>
    </location>
</feature>
<feature type="region of interest" description="Disordered" evidence="2">
    <location>
        <begin position="1650"/>
        <end position="1700"/>
    </location>
</feature>
<feature type="compositionally biased region" description="Basic and acidic residues" evidence="2">
    <location>
        <begin position="605"/>
        <end position="622"/>
    </location>
</feature>
<feature type="region of interest" description="Disordered" evidence="2">
    <location>
        <begin position="1221"/>
        <end position="1249"/>
    </location>
</feature>
<feature type="compositionally biased region" description="Polar residues" evidence="2">
    <location>
        <begin position="1739"/>
        <end position="1753"/>
    </location>
</feature>